<dbReference type="InterPro" id="IPR017850">
    <property type="entry name" value="Alkaline_phosphatase_core_sf"/>
</dbReference>
<dbReference type="PRINTS" id="PR01217">
    <property type="entry name" value="PRICHEXTENSN"/>
</dbReference>
<gene>
    <name evidence="3" type="ORF">KDW_02580</name>
</gene>
<dbReference type="Gene3D" id="3.40.720.10">
    <property type="entry name" value="Alkaline Phosphatase, subunit A"/>
    <property type="match status" value="1"/>
</dbReference>
<protein>
    <recommendedName>
        <fullName evidence="5">Acid phosphatase</fullName>
    </recommendedName>
</protein>
<evidence type="ECO:0008006" key="5">
    <source>
        <dbReference type="Google" id="ProtNLM"/>
    </source>
</evidence>
<dbReference type="EMBL" id="BKZW01000001">
    <property type="protein sequence ID" value="GER86096.1"/>
    <property type="molecule type" value="Genomic_DNA"/>
</dbReference>
<keyword evidence="1" id="KW-0378">Hydrolase</keyword>
<reference evidence="3 4" key="1">
    <citation type="submission" date="2019-10" db="EMBL/GenBank/DDBJ databases">
        <title>Dictyobacter vulcani sp. nov., within the class Ktedonobacteria, isolated from soil of volcanic Mt. Zao.</title>
        <authorList>
            <person name="Zheng Y."/>
            <person name="Wang C.M."/>
            <person name="Sakai Y."/>
            <person name="Abe K."/>
            <person name="Yokota A."/>
            <person name="Yabe S."/>
        </authorList>
    </citation>
    <scope>NUCLEOTIDE SEQUENCE [LARGE SCALE GENOMIC DNA]</scope>
    <source>
        <strain evidence="3 4">W12</strain>
    </source>
</reference>
<evidence type="ECO:0000256" key="1">
    <source>
        <dbReference type="ARBA" id="ARBA00022801"/>
    </source>
</evidence>
<evidence type="ECO:0000313" key="3">
    <source>
        <dbReference type="EMBL" id="GER86096.1"/>
    </source>
</evidence>
<dbReference type="GO" id="GO:0042578">
    <property type="term" value="F:phosphoric ester hydrolase activity"/>
    <property type="evidence" value="ECO:0007669"/>
    <property type="project" value="UniProtKB-ARBA"/>
</dbReference>
<feature type="region of interest" description="Disordered" evidence="2">
    <location>
        <begin position="291"/>
        <end position="372"/>
    </location>
</feature>
<proteinExistence type="predicted"/>
<dbReference type="SUPFAM" id="SSF53649">
    <property type="entry name" value="Alkaline phosphatase-like"/>
    <property type="match status" value="1"/>
</dbReference>
<dbReference type="PANTHER" id="PTHR31956">
    <property type="entry name" value="NON-SPECIFIC PHOSPHOLIPASE C4-RELATED"/>
    <property type="match status" value="1"/>
</dbReference>
<name>A0A5J4KLM3_9CHLR</name>
<sequence>MKTTFYSRRSMLAAGTLACLLALVAALSINGFLGTAHTHAQSTLPTPSHVVLVMEENHSYSEIINSSSAPYINSLASSGALFTNSFGVTHPSQPNYLALYSGSTQGLTSDSCPHTFSAPDLGGELINAGLSFKGYSEGLPSTGSTVCTSGSYARKHNPWSNFTDVPSSNNLPFTSFPTSNFSSLPTISFVVPNLADDMHDGTIQQGDTWLKNNLNSYAQWAKTNNSLLIVTWDEDDSSQSNQIPTLFVGPMVKTGQYAEQINHYNVLRTMEDMYGLPAADNSASASAITDCWQSTTPTPTPTPSPTPNPTPSPTPNPTPTPTPNPTPTPTPNPTPTPIPTPTPTPNPGGNILTNGGFESGSSSWTESSSGGYELVDSSNPMLVAIVLICAGTTPVPIPSIKRPLFHPVPRRSH</sequence>
<dbReference type="Proteomes" id="UP000326912">
    <property type="component" value="Unassembled WGS sequence"/>
</dbReference>
<evidence type="ECO:0000313" key="4">
    <source>
        <dbReference type="Proteomes" id="UP000326912"/>
    </source>
</evidence>
<accession>A0A5J4KLM3</accession>
<feature type="compositionally biased region" description="Low complexity" evidence="2">
    <location>
        <begin position="355"/>
        <end position="372"/>
    </location>
</feature>
<evidence type="ECO:0000256" key="2">
    <source>
        <dbReference type="SAM" id="MobiDB-lite"/>
    </source>
</evidence>
<feature type="compositionally biased region" description="Pro residues" evidence="2">
    <location>
        <begin position="298"/>
        <end position="346"/>
    </location>
</feature>
<dbReference type="InterPro" id="IPR007312">
    <property type="entry name" value="Phosphoesterase"/>
</dbReference>
<dbReference type="PANTHER" id="PTHR31956:SF1">
    <property type="entry name" value="NON-SPECIFIC PHOSPHOLIPASE C1"/>
    <property type="match status" value="1"/>
</dbReference>
<keyword evidence="4" id="KW-1185">Reference proteome</keyword>
<dbReference type="AlphaFoldDB" id="A0A5J4KLM3"/>
<comment type="caution">
    <text evidence="3">The sequence shown here is derived from an EMBL/GenBank/DDBJ whole genome shotgun (WGS) entry which is preliminary data.</text>
</comment>
<organism evidence="3 4">
    <name type="scientific">Dictyobacter vulcani</name>
    <dbReference type="NCBI Taxonomy" id="2607529"/>
    <lineage>
        <taxon>Bacteria</taxon>
        <taxon>Bacillati</taxon>
        <taxon>Chloroflexota</taxon>
        <taxon>Ktedonobacteria</taxon>
        <taxon>Ktedonobacterales</taxon>
        <taxon>Dictyobacteraceae</taxon>
        <taxon>Dictyobacter</taxon>
    </lineage>
</organism>
<dbReference type="Pfam" id="PF04185">
    <property type="entry name" value="Phosphoesterase"/>
    <property type="match status" value="1"/>
</dbReference>